<dbReference type="Pfam" id="PF05175">
    <property type="entry name" value="MTS"/>
    <property type="match status" value="1"/>
</dbReference>
<dbReference type="GO" id="GO:0032259">
    <property type="term" value="P:methylation"/>
    <property type="evidence" value="ECO:0007669"/>
    <property type="project" value="UniProtKB-KW"/>
</dbReference>
<proteinExistence type="predicted"/>
<dbReference type="RefSeq" id="WP_395126294.1">
    <property type="nucleotide sequence ID" value="NZ_JBIMSN010000161.1"/>
</dbReference>
<dbReference type="EMBL" id="JBIMSP010000080">
    <property type="protein sequence ID" value="MFH5245511.1"/>
    <property type="molecule type" value="Genomic_DNA"/>
</dbReference>
<evidence type="ECO:0000313" key="5">
    <source>
        <dbReference type="EMBL" id="MFH5232797.1"/>
    </source>
</evidence>
<sequence length="250" mass="27721">MNEVEFYIGEKIVEKYDSDTMRPQVFHLAGLDWDLVEDVFPPYYAPGADVFSEWLPFSEFSSFFEMGCGVGIVAVKAALAGCPRVYAVDITPAAVANTKLNVERHDVTTQVSVKQSDLFAAIDQSEKFGAIFWNMPFLDCPDDTPAKSGIHRALFDPGYALLKRFLYEAVEHLDNDGRIFISFSDALGTRPTLDAAAEVAGLVARTYRSLDIAAPPEALADRFAENEDQDSGADAMTRSFDLQLIELLRR</sequence>
<dbReference type="GO" id="GO:0008168">
    <property type="term" value="F:methyltransferase activity"/>
    <property type="evidence" value="ECO:0007669"/>
    <property type="project" value="UniProtKB-KW"/>
</dbReference>
<reference evidence="7 8" key="1">
    <citation type="submission" date="2024-10" db="EMBL/GenBank/DDBJ databases">
        <authorList>
            <person name="Riesco R."/>
        </authorList>
    </citation>
    <scope>NUCLEOTIDE SEQUENCE [LARGE SCALE GENOMIC DNA]</scope>
    <source>
        <strain evidence="6 7">NCIMB 15448</strain>
        <strain evidence="5 8">NCIMB 15450</strain>
    </source>
</reference>
<evidence type="ECO:0000313" key="7">
    <source>
        <dbReference type="Proteomes" id="UP001609176"/>
    </source>
</evidence>
<dbReference type="Proteomes" id="UP001609176">
    <property type="component" value="Unassembled WGS sequence"/>
</dbReference>
<dbReference type="CDD" id="cd02440">
    <property type="entry name" value="AdoMet_MTases"/>
    <property type="match status" value="1"/>
</dbReference>
<dbReference type="Proteomes" id="UP001609219">
    <property type="component" value="Unassembled WGS sequence"/>
</dbReference>
<organism evidence="6 7">
    <name type="scientific">Antrihabitans spumae</name>
    <dbReference type="NCBI Taxonomy" id="3373370"/>
    <lineage>
        <taxon>Bacteria</taxon>
        <taxon>Bacillati</taxon>
        <taxon>Actinomycetota</taxon>
        <taxon>Actinomycetes</taxon>
        <taxon>Mycobacteriales</taxon>
        <taxon>Nocardiaceae</taxon>
        <taxon>Antrihabitans</taxon>
    </lineage>
</organism>
<dbReference type="PANTHER" id="PTHR45875:SF1">
    <property type="entry name" value="METHYLTRANSFERASE N6AMT1"/>
    <property type="match status" value="1"/>
</dbReference>
<keyword evidence="2" id="KW-0808">Transferase</keyword>
<dbReference type="Gene3D" id="3.40.50.150">
    <property type="entry name" value="Vaccinia Virus protein VP39"/>
    <property type="match status" value="1"/>
</dbReference>
<evidence type="ECO:0000259" key="4">
    <source>
        <dbReference type="Pfam" id="PF05175"/>
    </source>
</evidence>
<evidence type="ECO:0000313" key="8">
    <source>
        <dbReference type="Proteomes" id="UP001609219"/>
    </source>
</evidence>
<name>A0ABW7KY97_9NOCA</name>
<dbReference type="InterPro" id="IPR007848">
    <property type="entry name" value="Small_mtfrase_dom"/>
</dbReference>
<evidence type="ECO:0000256" key="2">
    <source>
        <dbReference type="ARBA" id="ARBA00022679"/>
    </source>
</evidence>
<keyword evidence="3" id="KW-0949">S-adenosyl-L-methionine</keyword>
<evidence type="ECO:0000256" key="3">
    <source>
        <dbReference type="ARBA" id="ARBA00022691"/>
    </source>
</evidence>
<dbReference type="SUPFAM" id="SSF53335">
    <property type="entry name" value="S-adenosyl-L-methionine-dependent methyltransferases"/>
    <property type="match status" value="1"/>
</dbReference>
<evidence type="ECO:0000313" key="6">
    <source>
        <dbReference type="EMBL" id="MFH5245511.1"/>
    </source>
</evidence>
<evidence type="ECO:0000256" key="1">
    <source>
        <dbReference type="ARBA" id="ARBA00022603"/>
    </source>
</evidence>
<dbReference type="PANTHER" id="PTHR45875">
    <property type="entry name" value="METHYLTRANSFERASE N6AMT1"/>
    <property type="match status" value="1"/>
</dbReference>
<dbReference type="InterPro" id="IPR052190">
    <property type="entry name" value="Euk-Arch_PrmC-MTase"/>
</dbReference>
<gene>
    <name evidence="6" type="ORF">ACHIPV_27090</name>
    <name evidence="5" type="ORF">ACHIRB_30150</name>
</gene>
<feature type="domain" description="Methyltransferase small" evidence="4">
    <location>
        <begin position="47"/>
        <end position="204"/>
    </location>
</feature>
<protein>
    <submittedName>
        <fullName evidence="6">Methyltransferase</fullName>
    </submittedName>
</protein>
<keyword evidence="1 6" id="KW-0489">Methyltransferase</keyword>
<comment type="caution">
    <text evidence="6">The sequence shown here is derived from an EMBL/GenBank/DDBJ whole genome shotgun (WGS) entry which is preliminary data.</text>
</comment>
<dbReference type="EMBL" id="JBIMSN010000161">
    <property type="protein sequence ID" value="MFH5232797.1"/>
    <property type="molecule type" value="Genomic_DNA"/>
</dbReference>
<dbReference type="InterPro" id="IPR029063">
    <property type="entry name" value="SAM-dependent_MTases_sf"/>
</dbReference>
<accession>A0ABW7KY97</accession>
<keyword evidence="8" id="KW-1185">Reference proteome</keyword>